<dbReference type="HOGENOM" id="CLU_2932841_0_0_10"/>
<dbReference type="EMBL" id="CP000108">
    <property type="protein sequence ID" value="ABB28257.1"/>
    <property type="molecule type" value="Genomic_DNA"/>
</dbReference>
<protein>
    <submittedName>
        <fullName evidence="1">Uncharacterized protein</fullName>
    </submittedName>
</protein>
<sequence>MDDLLIDLVINEHIAVFGVEPVFTGRSAFLSQEEIIANIDAAIRKGEPYVEDDVPDDVDI</sequence>
<name>Q3ARW8_CHLCH</name>
<proteinExistence type="predicted"/>
<dbReference type="STRING" id="340177.Cag_0994"/>
<dbReference type="KEGG" id="cch:Cag_0994"/>
<organism evidence="1">
    <name type="scientific">Chlorobium chlorochromatii (strain CaD3)</name>
    <dbReference type="NCBI Taxonomy" id="340177"/>
    <lineage>
        <taxon>Bacteria</taxon>
        <taxon>Pseudomonadati</taxon>
        <taxon>Chlorobiota</taxon>
        <taxon>Chlorobiia</taxon>
        <taxon>Chlorobiales</taxon>
        <taxon>Chlorobiaceae</taxon>
        <taxon>Chlorobium/Pelodictyon group</taxon>
        <taxon>Chlorobium</taxon>
    </lineage>
</organism>
<gene>
    <name evidence="1" type="ordered locus">Cag_0994</name>
</gene>
<accession>Q3ARW8</accession>
<evidence type="ECO:0000313" key="1">
    <source>
        <dbReference type="EMBL" id="ABB28257.1"/>
    </source>
</evidence>
<reference evidence="1" key="1">
    <citation type="submission" date="2005-08" db="EMBL/GenBank/DDBJ databases">
        <title>Complete sequence of Chlorobium chlorochromatii CaD3.</title>
        <authorList>
            <person name="Copeland A."/>
            <person name="Lucas S."/>
            <person name="Lapidus A."/>
            <person name="Barry K."/>
            <person name="Detter J.C."/>
            <person name="Glavina T."/>
            <person name="Hammon N."/>
            <person name="Israni S."/>
            <person name="Pitluck S."/>
            <person name="Bryant D."/>
            <person name="Schmutz J."/>
            <person name="Larimer F."/>
            <person name="Land M."/>
            <person name="Kyrpides N."/>
            <person name="Ivanova N."/>
            <person name="Richardson P."/>
        </authorList>
    </citation>
    <scope>NUCLEOTIDE SEQUENCE [LARGE SCALE GENOMIC DNA]</scope>
    <source>
        <strain evidence="1">CaD3</strain>
    </source>
</reference>
<dbReference type="AlphaFoldDB" id="Q3ARW8"/>